<reference evidence="2" key="1">
    <citation type="journal article" date="2014" name="Environ. Microbiol.">
        <title>Comparative genomics of the marine bacterial genus Glaciecola reveals the high degree of genomic diversity and genomic characteristic for cold adaptation.</title>
        <authorList>
            <person name="Qin Q.L."/>
            <person name="Xie B.B."/>
            <person name="Yu Y."/>
            <person name="Shu Y.L."/>
            <person name="Rong J.C."/>
            <person name="Zhang Y.J."/>
            <person name="Zhao D.L."/>
            <person name="Chen X.L."/>
            <person name="Zhang X.Y."/>
            <person name="Chen B."/>
            <person name="Zhou B.C."/>
            <person name="Zhang Y.Z."/>
        </authorList>
    </citation>
    <scope>NUCLEOTIDE SEQUENCE [LARGE SCALE GENOMIC DNA]</scope>
    <source>
        <strain evidence="2">LMG 21857</strain>
    </source>
</reference>
<name>K6ZR45_9ALTE</name>
<proteinExistence type="predicted"/>
<comment type="caution">
    <text evidence="1">The sequence shown here is derived from an EMBL/GenBank/DDBJ whole genome shotgun (WGS) entry which is preliminary data.</text>
</comment>
<evidence type="ECO:0000313" key="1">
    <source>
        <dbReference type="EMBL" id="GAC31303.1"/>
    </source>
</evidence>
<evidence type="ECO:0000313" key="2">
    <source>
        <dbReference type="Proteomes" id="UP000006322"/>
    </source>
</evidence>
<evidence type="ECO:0008006" key="3">
    <source>
        <dbReference type="Google" id="ProtNLM"/>
    </source>
</evidence>
<organism evidence="1 2">
    <name type="scientific">Paraglaciecola polaris LMG 21857</name>
    <dbReference type="NCBI Taxonomy" id="1129793"/>
    <lineage>
        <taxon>Bacteria</taxon>
        <taxon>Pseudomonadati</taxon>
        <taxon>Pseudomonadota</taxon>
        <taxon>Gammaproteobacteria</taxon>
        <taxon>Alteromonadales</taxon>
        <taxon>Alteromonadaceae</taxon>
        <taxon>Paraglaciecola</taxon>
    </lineage>
</organism>
<dbReference type="Proteomes" id="UP000006322">
    <property type="component" value="Unassembled WGS sequence"/>
</dbReference>
<dbReference type="PROSITE" id="PS51257">
    <property type="entry name" value="PROKAR_LIPOPROTEIN"/>
    <property type="match status" value="1"/>
</dbReference>
<accession>K6ZR45</accession>
<keyword evidence="2" id="KW-1185">Reference proteome</keyword>
<gene>
    <name evidence="1" type="ORF">GPLA_0384</name>
</gene>
<dbReference type="EMBL" id="BAER01000015">
    <property type="protein sequence ID" value="GAC31303.1"/>
    <property type="molecule type" value="Genomic_DNA"/>
</dbReference>
<dbReference type="AlphaFoldDB" id="K6ZR45"/>
<protein>
    <recommendedName>
        <fullName evidence="3">Lipoprotein</fullName>
    </recommendedName>
</protein>
<dbReference type="STRING" id="1129793.GPLA_0384"/>
<sequence length="38" mass="4146">MAFDIKLTFFGCITLSLCKEMVPAYFAGGGFSCVVLHK</sequence>